<keyword evidence="14" id="KW-1185">Reference proteome</keyword>
<dbReference type="PANTHER" id="PTHR31846:SF7">
    <property type="entry name" value="CRS1 _ YHBY (CRM) DOMAIN-CONTAINING PROTEIN"/>
    <property type="match status" value="1"/>
</dbReference>
<sequence>MGDEAETDAERAQISVSNPTAAPNSNPITESQFLAWKRRKASEDLEEEVTSDDGSVEENCGKFDELPIRYSEKNDILVYEDSEAATFKKDLWPISRETGVTGRSAAENGLSRLPWEMGADENLEKGEKLRKSNTELVERLIPENELKRLRNVALRMVERTKVGAAGVTQALVDGIHEKWKHEEVVKLKFEGPLALNMKRTHEVLERKTGGLIIWRSGSLVVLYRGMAYKLDCVKSYGKHVEVHIRTSGPSEKLVEASPQSISVKHVSRAAAYSVSDASNYLKNVSSEEEMALHELNCLLDELGPRFIDWSGREPLPVDADLLPAVIPGYKPPFRLLPHGTRRALKDIEMTYLRRTGRTLPPHFALGRNRELQGLAMAMVNLWKKCAIAKIAIKRGVQNTSNERMAEELKMLTGGTLLSRNKDYIVFYRGNDFLPPGVSSALVEAEKNTTFRQDEEEHARLRAATTIASSVRTPKQPLVAGTLAETVAATSRWGNQPDSAEIKKMMRDTAVLRRVSLVNSLQRKLAFAKHKFNKAEKSLQKVLANQEPVDLPTDLETLTDEERFLFRKIGLSMKPYLLLGRREIFDGIIENMHLHWKYRELVKIIVDRKKFPLVKHIAVSLEAESGGVLVSVEKVTKGYVIIVYRGKNYQRPSAYRPKNLLTKRQALARSIELQRREALKQHILELEESVEKLKDEVEDMKTANENDSENLDAASDSSS</sequence>
<evidence type="ECO:0000256" key="9">
    <source>
        <dbReference type="ARBA" id="ARBA00023274"/>
    </source>
</evidence>
<evidence type="ECO:0000256" key="5">
    <source>
        <dbReference type="ARBA" id="ARBA00022737"/>
    </source>
</evidence>
<dbReference type="PANTHER" id="PTHR31846">
    <property type="entry name" value="CRS1 / YHBY (CRM) DOMAIN-CONTAINING PROTEIN"/>
    <property type="match status" value="1"/>
</dbReference>
<dbReference type="EMBL" id="KQ995678">
    <property type="protein sequence ID" value="KZV46321.1"/>
    <property type="molecule type" value="Genomic_DNA"/>
</dbReference>
<protein>
    <recommendedName>
        <fullName evidence="12">CRM domain-containing protein</fullName>
    </recommendedName>
</protein>
<feature type="domain" description="CRM" evidence="12">
    <location>
        <begin position="555"/>
        <end position="655"/>
    </location>
</feature>
<keyword evidence="4" id="KW-0507">mRNA processing</keyword>
<dbReference type="InterPro" id="IPR045278">
    <property type="entry name" value="CRS1/CFM2/CFM3"/>
</dbReference>
<comment type="subcellular location">
    <subcellularLocation>
        <location evidence="1">Plastid</location>
        <location evidence="1">Chloroplast</location>
    </subcellularLocation>
</comment>
<dbReference type="AlphaFoldDB" id="A0A2Z7CGY4"/>
<evidence type="ECO:0000259" key="12">
    <source>
        <dbReference type="PROSITE" id="PS51295"/>
    </source>
</evidence>
<dbReference type="FunFam" id="3.30.110.60:FF:000002">
    <property type="entry name" value="CRS2-associated factor 1, chloroplastic"/>
    <property type="match status" value="2"/>
</dbReference>
<reference evidence="13 14" key="1">
    <citation type="journal article" date="2015" name="Proc. Natl. Acad. Sci. U.S.A.">
        <title>The resurrection genome of Boea hygrometrica: A blueprint for survival of dehydration.</title>
        <authorList>
            <person name="Xiao L."/>
            <person name="Yang G."/>
            <person name="Zhang L."/>
            <person name="Yang X."/>
            <person name="Zhao S."/>
            <person name="Ji Z."/>
            <person name="Zhou Q."/>
            <person name="Hu M."/>
            <person name="Wang Y."/>
            <person name="Chen M."/>
            <person name="Xu Y."/>
            <person name="Jin H."/>
            <person name="Xiao X."/>
            <person name="Hu G."/>
            <person name="Bao F."/>
            <person name="Hu Y."/>
            <person name="Wan P."/>
            <person name="Li L."/>
            <person name="Deng X."/>
            <person name="Kuang T."/>
            <person name="Xiang C."/>
            <person name="Zhu J.K."/>
            <person name="Oliver M.J."/>
            <person name="He Y."/>
        </authorList>
    </citation>
    <scope>NUCLEOTIDE SEQUENCE [LARGE SCALE GENOMIC DNA]</scope>
    <source>
        <strain evidence="14">cv. XS01</strain>
    </source>
</reference>
<dbReference type="GO" id="GO:1990904">
    <property type="term" value="C:ribonucleoprotein complex"/>
    <property type="evidence" value="ECO:0007669"/>
    <property type="project" value="UniProtKB-KW"/>
</dbReference>
<dbReference type="SMART" id="SM01103">
    <property type="entry name" value="CRS1_YhbY"/>
    <property type="match status" value="3"/>
</dbReference>
<evidence type="ECO:0000256" key="8">
    <source>
        <dbReference type="ARBA" id="ARBA00023187"/>
    </source>
</evidence>
<keyword evidence="2" id="KW-0150">Chloroplast</keyword>
<name>A0A2Z7CGY4_9LAMI</name>
<dbReference type="Pfam" id="PF01985">
    <property type="entry name" value="CRS1_YhbY"/>
    <property type="match status" value="3"/>
</dbReference>
<dbReference type="SUPFAM" id="SSF75471">
    <property type="entry name" value="YhbY-like"/>
    <property type="match status" value="3"/>
</dbReference>
<feature type="domain" description="CRM" evidence="12">
    <location>
        <begin position="342"/>
        <end position="439"/>
    </location>
</feature>
<organism evidence="13 14">
    <name type="scientific">Dorcoceras hygrometricum</name>
    <dbReference type="NCBI Taxonomy" id="472368"/>
    <lineage>
        <taxon>Eukaryota</taxon>
        <taxon>Viridiplantae</taxon>
        <taxon>Streptophyta</taxon>
        <taxon>Embryophyta</taxon>
        <taxon>Tracheophyta</taxon>
        <taxon>Spermatophyta</taxon>
        <taxon>Magnoliopsida</taxon>
        <taxon>eudicotyledons</taxon>
        <taxon>Gunneridae</taxon>
        <taxon>Pentapetalae</taxon>
        <taxon>asterids</taxon>
        <taxon>lamiids</taxon>
        <taxon>Lamiales</taxon>
        <taxon>Gesneriaceae</taxon>
        <taxon>Didymocarpoideae</taxon>
        <taxon>Trichosporeae</taxon>
        <taxon>Loxocarpinae</taxon>
        <taxon>Dorcoceras</taxon>
    </lineage>
</organism>
<evidence type="ECO:0000256" key="6">
    <source>
        <dbReference type="ARBA" id="ARBA00022884"/>
    </source>
</evidence>
<feature type="compositionally biased region" description="Acidic residues" evidence="11">
    <location>
        <begin position="44"/>
        <end position="56"/>
    </location>
</feature>
<dbReference type="PROSITE" id="PS51295">
    <property type="entry name" value="CRM"/>
    <property type="match status" value="3"/>
</dbReference>
<evidence type="ECO:0000256" key="1">
    <source>
        <dbReference type="ARBA" id="ARBA00004229"/>
    </source>
</evidence>
<dbReference type="OrthoDB" id="551352at2759"/>
<keyword evidence="3" id="KW-0934">Plastid</keyword>
<feature type="domain" description="CRM" evidence="12">
    <location>
        <begin position="139"/>
        <end position="235"/>
    </location>
</feature>
<evidence type="ECO:0000256" key="4">
    <source>
        <dbReference type="ARBA" id="ARBA00022664"/>
    </source>
</evidence>
<evidence type="ECO:0000313" key="14">
    <source>
        <dbReference type="Proteomes" id="UP000250235"/>
    </source>
</evidence>
<evidence type="ECO:0000313" key="13">
    <source>
        <dbReference type="EMBL" id="KZV46321.1"/>
    </source>
</evidence>
<dbReference type="InterPro" id="IPR035920">
    <property type="entry name" value="YhbY-like_sf"/>
</dbReference>
<keyword evidence="5" id="KW-0677">Repeat</keyword>
<evidence type="ECO:0000256" key="10">
    <source>
        <dbReference type="PROSITE-ProRule" id="PRU00626"/>
    </source>
</evidence>
<dbReference type="Proteomes" id="UP000250235">
    <property type="component" value="Unassembled WGS sequence"/>
</dbReference>
<dbReference type="GO" id="GO:0009507">
    <property type="term" value="C:chloroplast"/>
    <property type="evidence" value="ECO:0007669"/>
    <property type="project" value="UniProtKB-SubCell"/>
</dbReference>
<feature type="region of interest" description="Disordered" evidence="11">
    <location>
        <begin position="695"/>
        <end position="718"/>
    </location>
</feature>
<keyword evidence="9" id="KW-0687">Ribonucleoprotein</keyword>
<dbReference type="GO" id="GO:0006397">
    <property type="term" value="P:mRNA processing"/>
    <property type="evidence" value="ECO:0007669"/>
    <property type="project" value="UniProtKB-KW"/>
</dbReference>
<evidence type="ECO:0000256" key="11">
    <source>
        <dbReference type="SAM" id="MobiDB-lite"/>
    </source>
</evidence>
<feature type="region of interest" description="Disordered" evidence="11">
    <location>
        <begin position="39"/>
        <end position="58"/>
    </location>
</feature>
<evidence type="ECO:0000256" key="2">
    <source>
        <dbReference type="ARBA" id="ARBA00022528"/>
    </source>
</evidence>
<proteinExistence type="predicted"/>
<evidence type="ECO:0000256" key="3">
    <source>
        <dbReference type="ARBA" id="ARBA00022640"/>
    </source>
</evidence>
<feature type="compositionally biased region" description="Polar residues" evidence="11">
    <location>
        <begin position="14"/>
        <end position="30"/>
    </location>
</feature>
<dbReference type="GO" id="GO:0003729">
    <property type="term" value="F:mRNA binding"/>
    <property type="evidence" value="ECO:0007669"/>
    <property type="project" value="InterPro"/>
</dbReference>
<keyword evidence="6 10" id="KW-0694">RNA-binding</keyword>
<evidence type="ECO:0000256" key="7">
    <source>
        <dbReference type="ARBA" id="ARBA00022946"/>
    </source>
</evidence>
<keyword evidence="7" id="KW-0809">Transit peptide</keyword>
<dbReference type="Gene3D" id="3.30.110.60">
    <property type="entry name" value="YhbY-like"/>
    <property type="match status" value="3"/>
</dbReference>
<dbReference type="InterPro" id="IPR001890">
    <property type="entry name" value="RNA-binding_CRM"/>
</dbReference>
<keyword evidence="8" id="KW-0508">mRNA splicing</keyword>
<feature type="region of interest" description="Disordered" evidence="11">
    <location>
        <begin position="1"/>
        <end position="30"/>
    </location>
</feature>
<dbReference type="GO" id="GO:0000373">
    <property type="term" value="P:Group II intron splicing"/>
    <property type="evidence" value="ECO:0007669"/>
    <property type="project" value="UniProtKB-ARBA"/>
</dbReference>
<accession>A0A2Z7CGY4</accession>
<gene>
    <name evidence="13" type="ORF">F511_21403</name>
</gene>
<dbReference type="FunFam" id="3.30.110.60:FF:000003">
    <property type="entry name" value="CRM-domain containing factor CFM3B, chloroplastic"/>
    <property type="match status" value="1"/>
</dbReference>